<dbReference type="GO" id="GO:0043683">
    <property type="term" value="P:type IV pilus assembly"/>
    <property type="evidence" value="ECO:0007669"/>
    <property type="project" value="InterPro"/>
</dbReference>
<keyword evidence="5" id="KW-1185">Reference proteome</keyword>
<evidence type="ECO:0000313" key="4">
    <source>
        <dbReference type="EMBL" id="STZ09537.1"/>
    </source>
</evidence>
<dbReference type="InterPro" id="IPR014717">
    <property type="entry name" value="Transl_elong_EF1B/ribsomal_bS6"/>
</dbReference>
<feature type="coiled-coil region" evidence="1">
    <location>
        <begin position="115"/>
        <end position="159"/>
    </location>
</feature>
<dbReference type="Gene3D" id="3.30.70.60">
    <property type="match status" value="1"/>
</dbReference>
<keyword evidence="3" id="KW-0812">Transmembrane</keyword>
<dbReference type="InterPro" id="IPR007445">
    <property type="entry name" value="PilO"/>
</dbReference>
<feature type="transmembrane region" description="Helical" evidence="3">
    <location>
        <begin position="89"/>
        <end position="108"/>
    </location>
</feature>
<evidence type="ECO:0000256" key="2">
    <source>
        <dbReference type="SAM" id="MobiDB-lite"/>
    </source>
</evidence>
<dbReference type="Pfam" id="PF04350">
    <property type="entry name" value="PilO"/>
    <property type="match status" value="1"/>
</dbReference>
<dbReference type="OrthoDB" id="9802133at2"/>
<feature type="region of interest" description="Disordered" evidence="2">
    <location>
        <begin position="1"/>
        <end position="63"/>
    </location>
</feature>
<evidence type="ECO:0000256" key="1">
    <source>
        <dbReference type="SAM" id="Coils"/>
    </source>
</evidence>
<dbReference type="GO" id="GO:0043107">
    <property type="term" value="P:type IV pilus-dependent motility"/>
    <property type="evidence" value="ECO:0007669"/>
    <property type="project" value="InterPro"/>
</dbReference>
<evidence type="ECO:0000313" key="5">
    <source>
        <dbReference type="Proteomes" id="UP000254065"/>
    </source>
</evidence>
<dbReference type="RefSeq" id="WP_084137712.1">
    <property type="nucleotide sequence ID" value="NZ_UGQB01000004.1"/>
</dbReference>
<keyword evidence="1" id="KW-0175">Coiled coil</keyword>
<sequence length="280" mass="30684">MKSPFKKSKPTTDTAATPEESGKKKIKLGKPNLSKPKGSGGLGKPKTKAKGKKAGSKPKKPAFDSKKFMAEVNSLNGQNYGSAPLPVKIFILAMMLAIILVLAWLLLISKKLDEIKQAESQQVSLLESYKEKESKARHLQAYEAQVAQMETDFADLLAQLPTDTRVPELVDGINMVGSGSGVRFQDISVQPEVEQEFFIEQPIQIIGLGDYHQFGSFVSGIAALPRIITMHDFEIKNPQPSLDRMPELQLVLQTKTYRAKGDVDLNASAEEVKSTEGEGK</sequence>
<name>A0A378R4D7_9GAMM</name>
<proteinExistence type="predicted"/>
<dbReference type="Gene3D" id="1.10.287.540">
    <property type="entry name" value="Helix hairpin bin"/>
    <property type="match status" value="1"/>
</dbReference>
<feature type="compositionally biased region" description="Basic residues" evidence="2">
    <location>
        <begin position="45"/>
        <end position="60"/>
    </location>
</feature>
<reference evidence="4 5" key="1">
    <citation type="submission" date="2018-06" db="EMBL/GenBank/DDBJ databases">
        <authorList>
            <consortium name="Pathogen Informatics"/>
            <person name="Doyle S."/>
        </authorList>
    </citation>
    <scope>NUCLEOTIDE SEQUENCE [LARGE SCALE GENOMIC DNA]</scope>
    <source>
        <strain evidence="4 5">NCTC12877</strain>
    </source>
</reference>
<keyword evidence="3" id="KW-1133">Transmembrane helix</keyword>
<dbReference type="STRING" id="1122244.GCA_000426885_01674"/>
<dbReference type="AlphaFoldDB" id="A0A378R4D7"/>
<organism evidence="4 5">
    <name type="scientific">Moraxella caprae</name>
    <dbReference type="NCBI Taxonomy" id="90240"/>
    <lineage>
        <taxon>Bacteria</taxon>
        <taxon>Pseudomonadati</taxon>
        <taxon>Pseudomonadota</taxon>
        <taxon>Gammaproteobacteria</taxon>
        <taxon>Moraxellales</taxon>
        <taxon>Moraxellaceae</taxon>
        <taxon>Moraxella</taxon>
    </lineage>
</organism>
<keyword evidence="3" id="KW-0472">Membrane</keyword>
<dbReference type="Proteomes" id="UP000254065">
    <property type="component" value="Unassembled WGS sequence"/>
</dbReference>
<gene>
    <name evidence="4" type="ORF">NCTC12877_02558</name>
</gene>
<dbReference type="PANTHER" id="PTHR39555">
    <property type="entry name" value="FIMBRIAL ASSEMBLY PROTEIN PILO-LIKE PROTEIN-RELATED"/>
    <property type="match status" value="1"/>
</dbReference>
<evidence type="ECO:0000256" key="3">
    <source>
        <dbReference type="SAM" id="Phobius"/>
    </source>
</evidence>
<accession>A0A378R4D7</accession>
<dbReference type="EMBL" id="UGQB01000004">
    <property type="protein sequence ID" value="STZ09537.1"/>
    <property type="molecule type" value="Genomic_DNA"/>
</dbReference>
<dbReference type="PANTHER" id="PTHR39555:SF1">
    <property type="entry name" value="TYPE IV PILUS INNER MEMBRANE COMPONENT PILO"/>
    <property type="match status" value="1"/>
</dbReference>
<protein>
    <submittedName>
        <fullName evidence="4">Pilus assembly protein, PilO</fullName>
    </submittedName>
</protein>